<protein>
    <recommendedName>
        <fullName evidence="2">DUF5648 domain-containing protein</fullName>
    </recommendedName>
</protein>
<keyword evidence="4" id="KW-1185">Reference proteome</keyword>
<feature type="compositionally biased region" description="Low complexity" evidence="1">
    <location>
        <begin position="23"/>
        <end position="33"/>
    </location>
</feature>
<feature type="compositionally biased region" description="Low complexity" evidence="1">
    <location>
        <begin position="451"/>
        <end position="464"/>
    </location>
</feature>
<dbReference type="NCBIfam" id="NF040591">
    <property type="entry name" value="choice_anch_O"/>
    <property type="match status" value="1"/>
</dbReference>
<evidence type="ECO:0000313" key="4">
    <source>
        <dbReference type="Proteomes" id="UP000185657"/>
    </source>
</evidence>
<dbReference type="EMBL" id="LVWD01000026">
    <property type="protein sequence ID" value="OAD40953.1"/>
    <property type="molecule type" value="Genomic_DNA"/>
</dbReference>
<gene>
    <name evidence="3" type="ORF">LPB72_13435</name>
</gene>
<sequence length="932" mass="99865">MAALTACGGGQQDDAPLSRFAIEETTSPSPSSEQAPVASILEGLAAQFPNGQLPKEQEAQAALELEQNPAVLSYTADEEMSVAKLAEEVSDWMANATRKVLGQKLGTTPLYRPVVRFRTPSGYFYTASPAEIATITSQQPTWIREGTAMHGSSESNWGLSPVYRFRNNATGSYIYTISPTEKQAIVDNLSATFTLDGAAWYSSSSAGSGFSPVYRFRNILNGSYLWTGSEAEKEAIVANYSAIFAFEGVAFHTPIAAPNEVFVETPIKLNNGILGDKPKIQRQGDGTLVVAYGDAPDGAGMVYDVKGQNERPARDIFVKTCKPSATKTCNLFADWSAPINVSKSALMQSTGSFDWRGTLGNPGTYPGDIDKANIKTTGPIITLTWVSKYCPDGDPSTAAIELPVQRAVRYLERNDRVIPFSCAWTSYSTTKGTSWSPAKQLSSGERDAIQDASSGSISTDTSSASYNKGQIVYSWQEDPQGLALGEADGPGDGASGANVNGGTDVWYSYATVDLTQTPAPAPGAEYNTTYYNLRPSQRLTDNWTNQYGINGSVNYIYDGSGTNVPESSIEKGQTGAARPNIGMVGSTTIVAYEETKGSNGLDDGKFVRYHAFPYATVPATAAGKAGCIISDPSKNARRVRFLTQSPTDAGTGGIQIGIFWKEGSYDKGGPSDIRVRRGMGGLQPANLLPAVDANCATSDYATAIGLTSTKGDNISSKAPTATVANLTDNTELNYTENALAHRGVLRGEDMWIGYNYTGDLVKLWAGLDNYNFWIRRFNMTTGWDNPKNVTNITNKGINVREPRIFGTPKSNQTSCPTGNPADASTTNPADCQNANVVYLAWGTQTNVSPYDPAGGQDLGEFITVSRDSAASFAPVVKLSAVQGVYWGDQESAYESQNVTNPDGSRFYSVWNQKVLTTDETQVEFVSGNVLAP</sequence>
<evidence type="ECO:0000313" key="3">
    <source>
        <dbReference type="EMBL" id="OAD40953.1"/>
    </source>
</evidence>
<reference evidence="3 4" key="1">
    <citation type="submission" date="2016-02" db="EMBL/GenBank/DDBJ databases">
        <title>Draft genome sequence of Hydrogenophaga sp. LPB0072.</title>
        <authorList>
            <person name="Shin S.-K."/>
            <person name="Yi H."/>
        </authorList>
    </citation>
    <scope>NUCLEOTIDE SEQUENCE [LARGE SCALE GENOMIC DNA]</scope>
    <source>
        <strain evidence="3 4">LPB0072</strain>
    </source>
</reference>
<evidence type="ECO:0000256" key="1">
    <source>
        <dbReference type="SAM" id="MobiDB-lite"/>
    </source>
</evidence>
<feature type="compositionally biased region" description="Polar residues" evidence="1">
    <location>
        <begin position="808"/>
        <end position="827"/>
    </location>
</feature>
<evidence type="ECO:0000259" key="2">
    <source>
        <dbReference type="Pfam" id="PF18885"/>
    </source>
</evidence>
<feature type="region of interest" description="Disordered" evidence="1">
    <location>
        <begin position="429"/>
        <end position="464"/>
    </location>
</feature>
<name>A0ABX2U4F4_9BURK</name>
<organism evidence="3 4">
    <name type="scientific">Hydrogenophaga crassostreae</name>
    <dbReference type="NCBI Taxonomy" id="1763535"/>
    <lineage>
        <taxon>Bacteria</taxon>
        <taxon>Pseudomonadati</taxon>
        <taxon>Pseudomonadota</taxon>
        <taxon>Betaproteobacteria</taxon>
        <taxon>Burkholderiales</taxon>
        <taxon>Comamonadaceae</taxon>
        <taxon>Hydrogenophaga</taxon>
    </lineage>
</organism>
<dbReference type="InterPro" id="IPR043708">
    <property type="entry name" value="DUF5648"/>
</dbReference>
<dbReference type="Pfam" id="PF18885">
    <property type="entry name" value="DUF5648"/>
    <property type="match status" value="1"/>
</dbReference>
<dbReference type="Proteomes" id="UP000185657">
    <property type="component" value="Unassembled WGS sequence"/>
</dbReference>
<feature type="compositionally biased region" description="Polar residues" evidence="1">
    <location>
        <begin position="429"/>
        <end position="443"/>
    </location>
</feature>
<feature type="region of interest" description="Disordered" evidence="1">
    <location>
        <begin position="1"/>
        <end position="36"/>
    </location>
</feature>
<comment type="caution">
    <text evidence="3">The sequence shown here is derived from an EMBL/GenBank/DDBJ whole genome shotgun (WGS) entry which is preliminary data.</text>
</comment>
<feature type="domain" description="DUF5648" evidence="2">
    <location>
        <begin position="124"/>
        <end position="252"/>
    </location>
</feature>
<proteinExistence type="predicted"/>
<feature type="region of interest" description="Disordered" evidence="1">
    <location>
        <begin position="805"/>
        <end position="827"/>
    </location>
</feature>
<accession>A0ABX2U4F4</accession>